<dbReference type="PANTHER" id="PTHR36570:SF3">
    <property type="entry name" value="DISULFIDE BOND FORMATION PROTEIN B"/>
    <property type="match status" value="1"/>
</dbReference>
<evidence type="ECO:0000256" key="11">
    <source>
        <dbReference type="ARBA" id="ARBA00023157"/>
    </source>
</evidence>
<evidence type="ECO:0000256" key="13">
    <source>
        <dbReference type="ARBA" id="ARBA00023284"/>
    </source>
</evidence>
<evidence type="ECO:0000256" key="3">
    <source>
        <dbReference type="ARBA" id="ARBA00022448"/>
    </source>
</evidence>
<keyword evidence="3 14" id="KW-0813">Transport</keyword>
<keyword evidence="12 14" id="KW-0143">Chaperone</keyword>
<evidence type="ECO:0000256" key="2">
    <source>
        <dbReference type="ARBA" id="ARBA00008823"/>
    </source>
</evidence>
<accession>A0A2Z2NW01</accession>
<keyword evidence="9 14" id="KW-0560">Oxidoreductase</keyword>
<dbReference type="HAMAP" id="MF_00286">
    <property type="entry name" value="DsbB"/>
    <property type="match status" value="1"/>
</dbReference>
<keyword evidence="10 14" id="KW-0472">Membrane</keyword>
<evidence type="ECO:0000256" key="10">
    <source>
        <dbReference type="ARBA" id="ARBA00023136"/>
    </source>
</evidence>
<dbReference type="AlphaFoldDB" id="A0A2Z2NW01"/>
<dbReference type="Proteomes" id="UP000250079">
    <property type="component" value="Chromosome"/>
</dbReference>
<keyword evidence="4 14" id="KW-1003">Cell membrane</keyword>
<sequence length="172" mass="19485">MNLSSVYSRRLMWLGCLFSVIGLMSYAIYAERVLYLDPCPLCITQRMFYVLVGIFSLIGLIFIRQSTVQRIAASLVALSAVGGILTAGRQVWLQHLPPELVPECGPGLSYWMENEPWLRTLSLLFKGDGNCAEVHWTFMSFSMGEWSLAWFVGLLLVALVLLFSRREEQQVV</sequence>
<keyword evidence="13 14" id="KW-0676">Redox-active center</keyword>
<dbReference type="GO" id="GO:0005886">
    <property type="term" value="C:plasma membrane"/>
    <property type="evidence" value="ECO:0007669"/>
    <property type="project" value="UniProtKB-SubCell"/>
</dbReference>
<evidence type="ECO:0000256" key="14">
    <source>
        <dbReference type="HAMAP-Rule" id="MF_00286"/>
    </source>
</evidence>
<dbReference type="InterPro" id="IPR023380">
    <property type="entry name" value="DsbB-like_sf"/>
</dbReference>
<dbReference type="GO" id="GO:0006457">
    <property type="term" value="P:protein folding"/>
    <property type="evidence" value="ECO:0007669"/>
    <property type="project" value="InterPro"/>
</dbReference>
<dbReference type="InterPro" id="IPR022920">
    <property type="entry name" value="Disulphide_bond_form_DsbB"/>
</dbReference>
<gene>
    <name evidence="14 16" type="primary">dsbB</name>
    <name evidence="16" type="ORF">IMCC3135_14425</name>
</gene>
<dbReference type="SUPFAM" id="SSF158442">
    <property type="entry name" value="DsbB-like"/>
    <property type="match status" value="1"/>
</dbReference>
<feature type="transmembrane region" description="Helical" evidence="15">
    <location>
        <begin position="146"/>
        <end position="164"/>
    </location>
</feature>
<dbReference type="RefSeq" id="WP_205738042.1">
    <property type="nucleotide sequence ID" value="NZ_CP018632.1"/>
</dbReference>
<keyword evidence="6 14" id="KW-0812">Transmembrane</keyword>
<feature type="transmembrane region" description="Helical" evidence="15">
    <location>
        <begin position="46"/>
        <end position="64"/>
    </location>
</feature>
<feature type="topological domain" description="Cytoplasmic" evidence="14">
    <location>
        <begin position="1"/>
        <end position="12"/>
    </location>
</feature>
<evidence type="ECO:0000256" key="6">
    <source>
        <dbReference type="ARBA" id="ARBA00022692"/>
    </source>
</evidence>
<reference evidence="16 17" key="1">
    <citation type="submission" date="2016-12" db="EMBL/GenBank/DDBJ databases">
        <authorList>
            <person name="Song W.-J."/>
            <person name="Kurnit D.M."/>
        </authorList>
    </citation>
    <scope>NUCLEOTIDE SEQUENCE [LARGE SCALE GENOMIC DNA]</scope>
    <source>
        <strain evidence="16 17">IMCC3135</strain>
    </source>
</reference>
<feature type="topological domain" description="Cytoplasmic" evidence="14">
    <location>
        <begin position="65"/>
        <end position="70"/>
    </location>
</feature>
<keyword evidence="11 14" id="KW-1015">Disulfide bond</keyword>
<keyword evidence="7 14" id="KW-0249">Electron transport</keyword>
<comment type="similarity">
    <text evidence="2 14">Belongs to the DsbB family.</text>
</comment>
<proteinExistence type="inferred from homology"/>
<evidence type="ECO:0000256" key="7">
    <source>
        <dbReference type="ARBA" id="ARBA00022982"/>
    </source>
</evidence>
<protein>
    <recommendedName>
        <fullName evidence="14">Disulfide bond formation protein B</fullName>
    </recommendedName>
    <alternativeName>
        <fullName evidence="14">Disulfide oxidoreductase</fullName>
    </alternativeName>
</protein>
<evidence type="ECO:0000256" key="9">
    <source>
        <dbReference type="ARBA" id="ARBA00023002"/>
    </source>
</evidence>
<keyword evidence="8 14" id="KW-1133">Transmembrane helix</keyword>
<evidence type="ECO:0000256" key="12">
    <source>
        <dbReference type="ARBA" id="ARBA00023186"/>
    </source>
</evidence>
<comment type="function">
    <text evidence="14">Required for disulfide bond formation in some periplasmic proteins. Acts by oxidizing the DsbA protein.</text>
</comment>
<dbReference type="PANTHER" id="PTHR36570">
    <property type="entry name" value="DISULFIDE BOND FORMATION PROTEIN B"/>
    <property type="match status" value="1"/>
</dbReference>
<feature type="disulfide bond" description="Redox-active" evidence="14">
    <location>
        <begin position="39"/>
        <end position="42"/>
    </location>
</feature>
<evidence type="ECO:0000256" key="15">
    <source>
        <dbReference type="SAM" id="Phobius"/>
    </source>
</evidence>
<feature type="topological domain" description="Cytoplasmic" evidence="14">
    <location>
        <begin position="165"/>
        <end position="172"/>
    </location>
</feature>
<organism evidence="16 17">
    <name type="scientific">Granulosicoccus antarcticus IMCC3135</name>
    <dbReference type="NCBI Taxonomy" id="1192854"/>
    <lineage>
        <taxon>Bacteria</taxon>
        <taxon>Pseudomonadati</taxon>
        <taxon>Pseudomonadota</taxon>
        <taxon>Gammaproteobacteria</taxon>
        <taxon>Chromatiales</taxon>
        <taxon>Granulosicoccaceae</taxon>
        <taxon>Granulosicoccus</taxon>
    </lineage>
</organism>
<evidence type="ECO:0000313" key="16">
    <source>
        <dbReference type="EMBL" id="ASJ72970.1"/>
    </source>
</evidence>
<dbReference type="Pfam" id="PF02600">
    <property type="entry name" value="DsbB"/>
    <property type="match status" value="1"/>
</dbReference>
<evidence type="ECO:0000256" key="5">
    <source>
        <dbReference type="ARBA" id="ARBA00022519"/>
    </source>
</evidence>
<comment type="caution">
    <text evidence="14">Lacks conserved residue(s) required for the propagation of feature annotation.</text>
</comment>
<comment type="subcellular location">
    <subcellularLocation>
        <location evidence="1">Cell inner membrane</location>
        <topology evidence="1">Multi-pass membrane protein</topology>
    </subcellularLocation>
    <subcellularLocation>
        <location evidence="14">Cell membrane</location>
        <topology evidence="14">Multi-pass membrane protein</topology>
    </subcellularLocation>
</comment>
<dbReference type="InterPro" id="IPR003752">
    <property type="entry name" value="DiS_bond_form_DsbB/BdbC"/>
</dbReference>
<dbReference type="KEGG" id="gai:IMCC3135_14425"/>
<feature type="transmembrane region" description="Helical" evidence="15">
    <location>
        <begin position="71"/>
        <end position="92"/>
    </location>
</feature>
<dbReference type="EMBL" id="CP018632">
    <property type="protein sequence ID" value="ASJ72970.1"/>
    <property type="molecule type" value="Genomic_DNA"/>
</dbReference>
<keyword evidence="17" id="KW-1185">Reference proteome</keyword>
<evidence type="ECO:0000256" key="8">
    <source>
        <dbReference type="ARBA" id="ARBA00022989"/>
    </source>
</evidence>
<evidence type="ECO:0000256" key="1">
    <source>
        <dbReference type="ARBA" id="ARBA00004429"/>
    </source>
</evidence>
<dbReference type="Gene3D" id="1.20.1550.10">
    <property type="entry name" value="DsbB-like"/>
    <property type="match status" value="1"/>
</dbReference>
<dbReference type="GO" id="GO:0009055">
    <property type="term" value="F:electron transfer activity"/>
    <property type="evidence" value="ECO:0007669"/>
    <property type="project" value="UniProtKB-UniRule"/>
</dbReference>
<evidence type="ECO:0000313" key="17">
    <source>
        <dbReference type="Proteomes" id="UP000250079"/>
    </source>
</evidence>
<feature type="topological domain" description="Periplasmic" evidence="14">
    <location>
        <begin position="30"/>
        <end position="47"/>
    </location>
</feature>
<keyword evidence="5" id="KW-0997">Cell inner membrane</keyword>
<dbReference type="InterPro" id="IPR050183">
    <property type="entry name" value="DsbB"/>
</dbReference>
<dbReference type="GO" id="GO:0015035">
    <property type="term" value="F:protein-disulfide reductase activity"/>
    <property type="evidence" value="ECO:0007669"/>
    <property type="project" value="UniProtKB-UniRule"/>
</dbReference>
<name>A0A2Z2NW01_9GAMM</name>
<evidence type="ECO:0000256" key="4">
    <source>
        <dbReference type="ARBA" id="ARBA00022475"/>
    </source>
</evidence>